<accession>A0A517ZDQ4</accession>
<feature type="region of interest" description="Disordered" evidence="1">
    <location>
        <begin position="599"/>
        <end position="619"/>
    </location>
</feature>
<dbReference type="OrthoDB" id="239512at2"/>
<dbReference type="InterPro" id="IPR036465">
    <property type="entry name" value="vWFA_dom_sf"/>
</dbReference>
<sequence>MHGLTRDLPAWSISLVINLSLLLVLHAMVREVQRQDDPTAITSIVDELDREEFQFSEATAVDQLGNQGDTHSMTPSMSVATALGQTEKPPEQKIEETLLPTPLPFREAPDMAFEAQLATAQEVKGTTDDARGGVEGTMDRITYEIAASLKERKTLVVWLFDASGSLEERRAAIADRFENVYSQLDKMGARGALHTAVASFGESATLMTPTPVQDPAKLVEAVRKIKVDESGKEHVFGAVRLVVEKWKTFHSHEGRWNKLVFIVTDEKGDDAEQHLESVINQAKRFSFRCYAVGNAAVFGQEKDYVKFTFEDGYEVQRPVDRGPETAFPQALQLPFWGSGTEWRLRKMSASYGPYALTRLCAETGGMYLITDDTGGYSFDRSVMRDYTPDYRPVRMQEQEIRRHPAKAALVQVAGMSYVQSIPVPQLRFLHVNDNILRSEITEAQKPVAEIEYRLIQMQQVLSQVEDAARNLSEPRWRASFDLAMGRVLAMLVRLRGYNIMLANMKSTPKTFEKAENNQWILQPSSSIDTGPVIRKAADQAREYLKRVIDNHPGTPWATLAEKELAQDLGWEWEESHRPIPGLNGRENVTEEEVRLLLAEEEERRRQESGAAKPRKLPNL</sequence>
<evidence type="ECO:0000313" key="4">
    <source>
        <dbReference type="Proteomes" id="UP000320496"/>
    </source>
</evidence>
<proteinExistence type="predicted"/>
<dbReference type="CDD" id="cd00198">
    <property type="entry name" value="vWFA"/>
    <property type="match status" value="1"/>
</dbReference>
<evidence type="ECO:0000256" key="1">
    <source>
        <dbReference type="SAM" id="MobiDB-lite"/>
    </source>
</evidence>
<evidence type="ECO:0000259" key="2">
    <source>
        <dbReference type="PROSITE" id="PS50234"/>
    </source>
</evidence>
<dbReference type="Proteomes" id="UP000320496">
    <property type="component" value="Chromosome"/>
</dbReference>
<dbReference type="RefSeq" id="WP_145371848.1">
    <property type="nucleotide sequence ID" value="NZ_CP036275.1"/>
</dbReference>
<keyword evidence="4" id="KW-1185">Reference proteome</keyword>
<dbReference type="KEGG" id="mri:Mal4_49280"/>
<dbReference type="Pfam" id="PF00092">
    <property type="entry name" value="VWA"/>
    <property type="match status" value="1"/>
</dbReference>
<name>A0A517ZDQ4_9PLAN</name>
<gene>
    <name evidence="3" type="ORF">Mal4_49280</name>
</gene>
<dbReference type="InterPro" id="IPR002035">
    <property type="entry name" value="VWF_A"/>
</dbReference>
<evidence type="ECO:0000313" key="3">
    <source>
        <dbReference type="EMBL" id="QDU40570.1"/>
    </source>
</evidence>
<protein>
    <recommendedName>
        <fullName evidence="2">VWFA domain-containing protein</fullName>
    </recommendedName>
</protein>
<organism evidence="3 4">
    <name type="scientific">Maioricimonas rarisocia</name>
    <dbReference type="NCBI Taxonomy" id="2528026"/>
    <lineage>
        <taxon>Bacteria</taxon>
        <taxon>Pseudomonadati</taxon>
        <taxon>Planctomycetota</taxon>
        <taxon>Planctomycetia</taxon>
        <taxon>Planctomycetales</taxon>
        <taxon>Planctomycetaceae</taxon>
        <taxon>Maioricimonas</taxon>
    </lineage>
</organism>
<dbReference type="Gene3D" id="3.40.50.410">
    <property type="entry name" value="von Willebrand factor, type A domain"/>
    <property type="match status" value="1"/>
</dbReference>
<feature type="domain" description="VWFA" evidence="2">
    <location>
        <begin position="155"/>
        <end position="293"/>
    </location>
</feature>
<dbReference type="PROSITE" id="PS50234">
    <property type="entry name" value="VWFA"/>
    <property type="match status" value="1"/>
</dbReference>
<dbReference type="EMBL" id="CP036275">
    <property type="protein sequence ID" value="QDU40570.1"/>
    <property type="molecule type" value="Genomic_DNA"/>
</dbReference>
<dbReference type="AlphaFoldDB" id="A0A517ZDQ4"/>
<reference evidence="3 4" key="1">
    <citation type="submission" date="2019-02" db="EMBL/GenBank/DDBJ databases">
        <title>Deep-cultivation of Planctomycetes and their phenomic and genomic characterization uncovers novel biology.</title>
        <authorList>
            <person name="Wiegand S."/>
            <person name="Jogler M."/>
            <person name="Boedeker C."/>
            <person name="Pinto D."/>
            <person name="Vollmers J."/>
            <person name="Rivas-Marin E."/>
            <person name="Kohn T."/>
            <person name="Peeters S.H."/>
            <person name="Heuer A."/>
            <person name="Rast P."/>
            <person name="Oberbeckmann S."/>
            <person name="Bunk B."/>
            <person name="Jeske O."/>
            <person name="Meyerdierks A."/>
            <person name="Storesund J.E."/>
            <person name="Kallscheuer N."/>
            <person name="Luecker S."/>
            <person name="Lage O.M."/>
            <person name="Pohl T."/>
            <person name="Merkel B.J."/>
            <person name="Hornburger P."/>
            <person name="Mueller R.-W."/>
            <person name="Bruemmer F."/>
            <person name="Labrenz M."/>
            <person name="Spormann A.M."/>
            <person name="Op den Camp H."/>
            <person name="Overmann J."/>
            <person name="Amann R."/>
            <person name="Jetten M.S.M."/>
            <person name="Mascher T."/>
            <person name="Medema M.H."/>
            <person name="Devos D.P."/>
            <person name="Kaster A.-K."/>
            <person name="Ovreas L."/>
            <person name="Rohde M."/>
            <person name="Galperin M.Y."/>
            <person name="Jogler C."/>
        </authorList>
    </citation>
    <scope>NUCLEOTIDE SEQUENCE [LARGE SCALE GENOMIC DNA]</scope>
    <source>
        <strain evidence="3 4">Mal4</strain>
    </source>
</reference>
<dbReference type="SUPFAM" id="SSF53300">
    <property type="entry name" value="vWA-like"/>
    <property type="match status" value="1"/>
</dbReference>